<dbReference type="EMBL" id="FMIM01000033">
    <property type="protein sequence ID" value="SCL82493.1"/>
    <property type="molecule type" value="Genomic_DNA"/>
</dbReference>
<feature type="region of interest" description="Disordered" evidence="2">
    <location>
        <begin position="445"/>
        <end position="476"/>
    </location>
</feature>
<evidence type="ECO:0000313" key="4">
    <source>
        <dbReference type="Proteomes" id="UP000195489"/>
    </source>
</evidence>
<accession>A0A1D3L6P9</accession>
<evidence type="ECO:0000256" key="1">
    <source>
        <dbReference type="SAM" id="Coils"/>
    </source>
</evidence>
<organism evidence="3 4">
    <name type="scientific">Plasmodium chabaudi chabaudi</name>
    <dbReference type="NCBI Taxonomy" id="31271"/>
    <lineage>
        <taxon>Eukaryota</taxon>
        <taxon>Sar</taxon>
        <taxon>Alveolata</taxon>
        <taxon>Apicomplexa</taxon>
        <taxon>Aconoidasida</taxon>
        <taxon>Haemosporida</taxon>
        <taxon>Plasmodiidae</taxon>
        <taxon>Plasmodium</taxon>
        <taxon>Plasmodium (Vinckeia)</taxon>
    </lineage>
</organism>
<evidence type="ECO:0000256" key="2">
    <source>
        <dbReference type="SAM" id="MobiDB-lite"/>
    </source>
</evidence>
<feature type="coiled-coil region" evidence="1">
    <location>
        <begin position="5"/>
        <end position="32"/>
    </location>
</feature>
<dbReference type="Proteomes" id="UP000195489">
    <property type="component" value="Unassembled WGS sequence"/>
</dbReference>
<sequence>MVSNIADITNDKNNLIEKEKEATQTINNLTKLFTIDFPNADANMLYNNKLQMTYFYSQLQKSIESIKQLYRKIHAFKLSNIYLINEKYSDISKQFDNILQLQKNKLTENLNNLKEIEQYVSDKKRNFLHTVNENTNYNFNALKEIYDNIISRENKAHDIEDANNKENENIMLYTDTITKLTEKIENILNFVTTYENDNNIIKQHIQDNDENDVSKIKEILKSTIQSFQQIQNKINEIKTQFYGNSNINSIIITISQNANDVKTLFSKDLAIRNGLIQIQNRLENIKNAVHENRSEQIAKYVNTIRNYAEHQFKKIRNNPNKDEIRNTMENIRNYNKKSEVKLQQISNYKNELALIIPEITNLVALIKSKYGNNNNISYTVAIKHEENAQNILNDLNKSQSILSQSINQNKKSIEDLGYRRHGIHNNNNLHTINKHQEISQIKYPKNTYHNNNDNAKYKNYHHSNSDKKGSSKTKSSGDSVRYAGAIAFGLVACYAVANFQKKNDANEADLDNNDFYNEAEAKYFERDDEVIEINMNEGL</sequence>
<name>A0A1D3L6P9_PLACU</name>
<keyword evidence="1" id="KW-0175">Coiled coil</keyword>
<gene>
    <name evidence="3" type="primary">Pc235</name>
    <name evidence="3" type="ORF">PCHCB_000494000</name>
</gene>
<dbReference type="AlphaFoldDB" id="A0A1D3L6P9"/>
<protein>
    <submittedName>
        <fullName evidence="3">Reticulocyte binding protein, putative</fullName>
    </submittedName>
</protein>
<proteinExistence type="predicted"/>
<evidence type="ECO:0000313" key="3">
    <source>
        <dbReference type="EMBL" id="SCL82493.1"/>
    </source>
</evidence>
<reference evidence="3 4" key="1">
    <citation type="submission" date="2016-08" db="EMBL/GenBank/DDBJ databases">
        <authorList>
            <consortium name="Pathogen Informatics"/>
        </authorList>
    </citation>
    <scope>NUCLEOTIDE SEQUENCE [LARGE SCALE GENOMIC DNA]</scope>
    <source>
        <strain evidence="3 4">CB</strain>
    </source>
</reference>